<keyword evidence="3" id="KW-0436">Ligase</keyword>
<dbReference type="Gene3D" id="3.40.50.12780">
    <property type="entry name" value="N-terminal domain of ligase-like"/>
    <property type="match status" value="1"/>
</dbReference>
<dbReference type="PANTHER" id="PTHR24095">
    <property type="entry name" value="ACETYL-COENZYME A SYNTHETASE"/>
    <property type="match status" value="1"/>
</dbReference>
<dbReference type="PANTHER" id="PTHR24095:SF14">
    <property type="entry name" value="ACETYL-COENZYME A SYNTHETASE 1"/>
    <property type="match status" value="1"/>
</dbReference>
<evidence type="ECO:0000256" key="6">
    <source>
        <dbReference type="ARBA" id="ARBA00022990"/>
    </source>
</evidence>
<sequence length="656" mass="71952">MQTKAVWHPEQAYIEKTRLFRFMQKFGYDDYDAFYKKSITDIDWFWNAVVQDMGIAWFRGYDRVVDLSAGIGWPSWFKGGQLNIAYTALEKWLGDEVIARRDAIRWVGENGEVSCCTYEELAGQVNRAANGLRKLGIAKGDRVVIYMPMLPETVISMLAVAKLGAIFTPVYSGYAAPALAGRMKASDAKMVITADGFYRRGSVIRMKEEADKALQSAAAVEKVVVVRRLGVDIPWQNGRDVEWTALTVDANAAANLQAEAMDSGDPLMLLYTSGTTGAPKGIVHTHSGFPIKAAFDAGYAMDFRPGDVMLWVTDMGWMMGPFLVFAALLNAGTMLLYEGSPDYPGPDRIWRLAHQHQVTHLGISPTLIRVLMQHGESGFQGCDLSALRVIGSTGEPWNLEPWLWLFQQVGKEQVPIFNYSGGTEISGGILGNVLLKPIAPVGFNTPIPGMYADVLDHEGKPIRGDVGELVLKAPWVGMASGFWQEPERYEAAYWSRWQDIWVHGDWVTVSDDGFWYITGRSDDTLNIAGKRLGPAEMETVLVGHPSVIEAATIGVPDAIKGEAAVCFVVPSIDISASSVAEGLVAQLVEWAAQQLGKALKPKAIHFVDALPKTRNGKVMRRVIRAAYLGEAPGDLSALDNPAAIQAIRQAGIHRSN</sequence>
<dbReference type="Proteomes" id="UP000317036">
    <property type="component" value="Unassembled WGS sequence"/>
</dbReference>
<keyword evidence="6" id="KW-0007">Acetylation</keyword>
<evidence type="ECO:0000259" key="7">
    <source>
        <dbReference type="Pfam" id="PF00501"/>
    </source>
</evidence>
<reference evidence="10 11" key="1">
    <citation type="submission" date="2019-07" db="EMBL/GenBank/DDBJ databases">
        <authorList>
            <person name="Kim J."/>
        </authorList>
    </citation>
    <scope>NUCLEOTIDE SEQUENCE [LARGE SCALE GENOMIC DNA]</scope>
    <source>
        <strain evidence="10 11">JC52</strain>
    </source>
</reference>
<dbReference type="Gene3D" id="3.30.300.30">
    <property type="match status" value="1"/>
</dbReference>
<dbReference type="EC" id="6.2.1.1" evidence="2"/>
<evidence type="ECO:0000313" key="11">
    <source>
        <dbReference type="Proteomes" id="UP000317036"/>
    </source>
</evidence>
<evidence type="ECO:0000313" key="10">
    <source>
        <dbReference type="EMBL" id="TVY10963.1"/>
    </source>
</evidence>
<proteinExistence type="inferred from homology"/>
<name>A0A559KFQ5_9BACL</name>
<evidence type="ECO:0000256" key="4">
    <source>
        <dbReference type="ARBA" id="ARBA00022741"/>
    </source>
</evidence>
<dbReference type="Pfam" id="PF13193">
    <property type="entry name" value="AMP-binding_C"/>
    <property type="match status" value="1"/>
</dbReference>
<feature type="domain" description="AMP-binding enzyme C-terminal" evidence="8">
    <location>
        <begin position="536"/>
        <end position="617"/>
    </location>
</feature>
<evidence type="ECO:0000256" key="5">
    <source>
        <dbReference type="ARBA" id="ARBA00022840"/>
    </source>
</evidence>
<accession>A0A559KFQ5</accession>
<evidence type="ECO:0000259" key="9">
    <source>
        <dbReference type="Pfam" id="PF16177"/>
    </source>
</evidence>
<dbReference type="InterPro" id="IPR032387">
    <property type="entry name" value="ACAS_N"/>
</dbReference>
<dbReference type="OrthoDB" id="9757771at2"/>
<dbReference type="InterPro" id="IPR042099">
    <property type="entry name" value="ANL_N_sf"/>
</dbReference>
<dbReference type="Pfam" id="PF00501">
    <property type="entry name" value="AMP-binding"/>
    <property type="match status" value="1"/>
</dbReference>
<comment type="similarity">
    <text evidence="1">Belongs to the ATP-dependent AMP-binding enzyme family.</text>
</comment>
<evidence type="ECO:0000256" key="2">
    <source>
        <dbReference type="ARBA" id="ARBA00013275"/>
    </source>
</evidence>
<dbReference type="InterPro" id="IPR025110">
    <property type="entry name" value="AMP-bd_C"/>
</dbReference>
<dbReference type="GO" id="GO:0006085">
    <property type="term" value="P:acetyl-CoA biosynthetic process"/>
    <property type="evidence" value="ECO:0007669"/>
    <property type="project" value="TreeGrafter"/>
</dbReference>
<dbReference type="GO" id="GO:0005524">
    <property type="term" value="F:ATP binding"/>
    <property type="evidence" value="ECO:0007669"/>
    <property type="project" value="UniProtKB-KW"/>
</dbReference>
<keyword evidence="11" id="KW-1185">Reference proteome</keyword>
<keyword evidence="4" id="KW-0547">Nucleotide-binding</keyword>
<keyword evidence="5" id="KW-0067">ATP-binding</keyword>
<dbReference type="Pfam" id="PF16177">
    <property type="entry name" value="ACAS_N"/>
    <property type="match status" value="1"/>
</dbReference>
<gene>
    <name evidence="10" type="ORF">FPZ49_05675</name>
</gene>
<comment type="caution">
    <text evidence="10">The sequence shown here is derived from an EMBL/GenBank/DDBJ whole genome shotgun (WGS) entry which is preliminary data.</text>
</comment>
<dbReference type="PROSITE" id="PS00455">
    <property type="entry name" value="AMP_BINDING"/>
    <property type="match status" value="1"/>
</dbReference>
<dbReference type="InterPro" id="IPR000873">
    <property type="entry name" value="AMP-dep_synth/lig_dom"/>
</dbReference>
<dbReference type="AlphaFoldDB" id="A0A559KFQ5"/>
<dbReference type="GO" id="GO:0003987">
    <property type="term" value="F:acetate-CoA ligase activity"/>
    <property type="evidence" value="ECO:0007669"/>
    <property type="project" value="UniProtKB-EC"/>
</dbReference>
<dbReference type="SUPFAM" id="SSF56801">
    <property type="entry name" value="Acetyl-CoA synthetase-like"/>
    <property type="match status" value="1"/>
</dbReference>
<dbReference type="InterPro" id="IPR045851">
    <property type="entry name" value="AMP-bd_C_sf"/>
</dbReference>
<dbReference type="InterPro" id="IPR020845">
    <property type="entry name" value="AMP-binding_CS"/>
</dbReference>
<evidence type="ECO:0000256" key="1">
    <source>
        <dbReference type="ARBA" id="ARBA00006432"/>
    </source>
</evidence>
<dbReference type="EMBL" id="VNJI01000005">
    <property type="protein sequence ID" value="TVY10963.1"/>
    <property type="molecule type" value="Genomic_DNA"/>
</dbReference>
<protein>
    <recommendedName>
        <fullName evidence="2">acetate--CoA ligase</fullName>
        <ecNumber evidence="2">6.2.1.1</ecNumber>
    </recommendedName>
</protein>
<dbReference type="RefSeq" id="WP_144844396.1">
    <property type="nucleotide sequence ID" value="NZ_VNJI01000005.1"/>
</dbReference>
<feature type="domain" description="Acetyl-coenzyme A synthetase N-terminal" evidence="9">
    <location>
        <begin position="31"/>
        <end position="88"/>
    </location>
</feature>
<organism evidence="10 11">
    <name type="scientific">Paenibacillus cremeus</name>
    <dbReference type="NCBI Taxonomy" id="2163881"/>
    <lineage>
        <taxon>Bacteria</taxon>
        <taxon>Bacillati</taxon>
        <taxon>Bacillota</taxon>
        <taxon>Bacilli</taxon>
        <taxon>Bacillales</taxon>
        <taxon>Paenibacillaceae</taxon>
        <taxon>Paenibacillus</taxon>
    </lineage>
</organism>
<feature type="domain" description="AMP-dependent synthetase/ligase" evidence="7">
    <location>
        <begin position="112"/>
        <end position="483"/>
    </location>
</feature>
<evidence type="ECO:0000259" key="8">
    <source>
        <dbReference type="Pfam" id="PF13193"/>
    </source>
</evidence>
<evidence type="ECO:0000256" key="3">
    <source>
        <dbReference type="ARBA" id="ARBA00022598"/>
    </source>
</evidence>